<reference evidence="4" key="1">
    <citation type="journal article" date="2019" name="Int. J. Syst. Evol. Microbiol.">
        <title>The Global Catalogue of Microorganisms (GCM) 10K type strain sequencing project: providing services to taxonomists for standard genome sequencing and annotation.</title>
        <authorList>
            <consortium name="The Broad Institute Genomics Platform"/>
            <consortium name="The Broad Institute Genome Sequencing Center for Infectious Disease"/>
            <person name="Wu L."/>
            <person name="Ma J."/>
        </authorList>
    </citation>
    <scope>NUCLEOTIDE SEQUENCE [LARGE SCALE GENOMIC DNA]</scope>
    <source>
        <strain evidence="4">CCUG 43117</strain>
    </source>
</reference>
<dbReference type="Gene3D" id="3.40.50.1980">
    <property type="entry name" value="Nitrogenase molybdenum iron protein domain"/>
    <property type="match status" value="2"/>
</dbReference>
<evidence type="ECO:0000256" key="1">
    <source>
        <dbReference type="SAM" id="SignalP"/>
    </source>
</evidence>
<keyword evidence="1" id="KW-0732">Signal</keyword>
<evidence type="ECO:0000313" key="3">
    <source>
        <dbReference type="EMBL" id="MFC5508263.1"/>
    </source>
</evidence>
<feature type="chain" id="PRO_5045614124" evidence="1">
    <location>
        <begin position="29"/>
        <end position="372"/>
    </location>
</feature>
<dbReference type="PANTHER" id="PTHR30535:SF34">
    <property type="entry name" value="MOLYBDATE-BINDING PROTEIN MOLA"/>
    <property type="match status" value="1"/>
</dbReference>
<proteinExistence type="predicted"/>
<protein>
    <submittedName>
        <fullName evidence="3">ABC transporter substrate-binding protein</fullName>
    </submittedName>
</protein>
<sequence>MSTPSAPLTRRAALALPLVATLPRPAQAAISITDAVGRKVELTKPAERVVIAFYLEEFTAIGGAAGWERVVGFRKHQWAVNRAKTYERFVAAIPRLAALPDVGLGENEVLVPEKVLALRPDLVIVPPWAMTGASAVTAAIEAAGIPILVADYNSQSLEKHIASTIAIGQAIGAEARARELASLYETQIADIRRRAALAQGPRPKVYIEIGWLGAGEFGSTYKDTMWGRMLDTIGADNIANAALAQPAGFVPIAPEKVLAAAPDHIFITGSSWANRPHAVRLGYDVNPETARASLRPYLARPGWDALPAVRAGNVYTVEHSLVRSLTDWISLQFIAKQIYPEPFADIDPVASLRAFHERFLPIPFEGTWMLRL</sequence>
<dbReference type="SUPFAM" id="SSF53807">
    <property type="entry name" value="Helical backbone' metal receptor"/>
    <property type="match status" value="1"/>
</dbReference>
<dbReference type="Pfam" id="PF01497">
    <property type="entry name" value="Peripla_BP_2"/>
    <property type="match status" value="1"/>
</dbReference>
<accession>A0ABW0P7C9</accession>
<dbReference type="PANTHER" id="PTHR30535">
    <property type="entry name" value="VITAMIN B12-BINDING PROTEIN"/>
    <property type="match status" value="1"/>
</dbReference>
<dbReference type="EMBL" id="JBHSLU010000082">
    <property type="protein sequence ID" value="MFC5508263.1"/>
    <property type="molecule type" value="Genomic_DNA"/>
</dbReference>
<feature type="domain" description="Fe/B12 periplasmic-binding" evidence="2">
    <location>
        <begin position="38"/>
        <end position="346"/>
    </location>
</feature>
<name>A0ABW0P7C9_9HYPH</name>
<gene>
    <name evidence="3" type="ORF">ACFPN9_23755</name>
</gene>
<evidence type="ECO:0000313" key="4">
    <source>
        <dbReference type="Proteomes" id="UP001596060"/>
    </source>
</evidence>
<dbReference type="InterPro" id="IPR002491">
    <property type="entry name" value="ABC_transptr_periplasmic_BD"/>
</dbReference>
<dbReference type="InterPro" id="IPR050902">
    <property type="entry name" value="ABC_Transporter_SBP"/>
</dbReference>
<evidence type="ECO:0000259" key="2">
    <source>
        <dbReference type="PROSITE" id="PS50983"/>
    </source>
</evidence>
<comment type="caution">
    <text evidence="3">The sequence shown here is derived from an EMBL/GenBank/DDBJ whole genome shotgun (WGS) entry which is preliminary data.</text>
</comment>
<feature type="signal peptide" evidence="1">
    <location>
        <begin position="1"/>
        <end position="28"/>
    </location>
</feature>
<dbReference type="PROSITE" id="PS50983">
    <property type="entry name" value="FE_B12_PBP"/>
    <property type="match status" value="1"/>
</dbReference>
<keyword evidence="4" id="KW-1185">Reference proteome</keyword>
<dbReference type="RefSeq" id="WP_067254935.1">
    <property type="nucleotide sequence ID" value="NZ_JBHSLU010000082.1"/>
</dbReference>
<organism evidence="3 4">
    <name type="scientific">Bosea massiliensis</name>
    <dbReference type="NCBI Taxonomy" id="151419"/>
    <lineage>
        <taxon>Bacteria</taxon>
        <taxon>Pseudomonadati</taxon>
        <taxon>Pseudomonadota</taxon>
        <taxon>Alphaproteobacteria</taxon>
        <taxon>Hyphomicrobiales</taxon>
        <taxon>Boseaceae</taxon>
        <taxon>Bosea</taxon>
    </lineage>
</organism>
<dbReference type="Proteomes" id="UP001596060">
    <property type="component" value="Unassembled WGS sequence"/>
</dbReference>